<dbReference type="InterPro" id="IPR041445">
    <property type="entry name" value="AAA_lid_4"/>
</dbReference>
<dbReference type="InterPro" id="IPR036844">
    <property type="entry name" value="Hint_dom_sf"/>
</dbReference>
<dbReference type="Pfam" id="PF14528">
    <property type="entry name" value="LAGLIDADG_3"/>
    <property type="match status" value="1"/>
</dbReference>
<dbReference type="EMBL" id="AP011666">
    <property type="protein sequence ID" value="BAL53743.1"/>
    <property type="molecule type" value="Genomic_DNA"/>
</dbReference>
<keyword evidence="8" id="KW-0347">Helicase</keyword>
<reference evidence="8" key="2">
    <citation type="journal article" date="2012" name="PLoS ONE">
        <title>A Deeply Branching Thermophilic Bacterium with an Ancient Acetyl-CoA Pathway Dominates a Subsurface Ecosystem.</title>
        <authorList>
            <person name="Takami H."/>
            <person name="Noguchi H."/>
            <person name="Takaki Y."/>
            <person name="Uchiyama I."/>
            <person name="Toyoda A."/>
            <person name="Nishi S."/>
            <person name="Chee G.-J."/>
            <person name="Arai W."/>
            <person name="Nunoura T."/>
            <person name="Itoh T."/>
            <person name="Hattori M."/>
            <person name="Takai K."/>
        </authorList>
    </citation>
    <scope>NUCLEOTIDE SEQUENCE</scope>
</reference>
<dbReference type="InterPro" id="IPR027417">
    <property type="entry name" value="P-loop_NTPase"/>
</dbReference>
<comment type="subunit">
    <text evidence="6">Homohexamer. Forms an RuvA(8)-RuvB(12)-Holliday junction (HJ) complex. HJ DNA is sandwiched between 2 RuvA tetramers; dsDNA enters through RuvA and exits via RuvB. An RuvB hexamer assembles on each DNA strand where it exits the tetramer. Each RuvB hexamer is contacted by two RuvA subunits (via domain III) on 2 adjacent RuvB subunits; this complex drives branch migration. In the full resolvosome a probable DNA-RuvA(4)-RuvB(12)-RuvC(2) complex forms which resolves the HJ.</text>
</comment>
<dbReference type="Pfam" id="PF17864">
    <property type="entry name" value="AAA_lid_4"/>
    <property type="match status" value="1"/>
</dbReference>
<organism evidence="8">
    <name type="scientific">uncultured Acetothermia bacterium</name>
    <dbReference type="NCBI Taxonomy" id="236499"/>
    <lineage>
        <taxon>Bacteria</taxon>
        <taxon>Candidatus Bipolaricaulota</taxon>
        <taxon>environmental samples</taxon>
    </lineage>
</organism>
<dbReference type="CDD" id="cd00081">
    <property type="entry name" value="Hint"/>
    <property type="match status" value="2"/>
</dbReference>
<proteinExistence type="inferred from homology"/>
<dbReference type="SUPFAM" id="SSF46785">
    <property type="entry name" value="Winged helix' DNA-binding domain"/>
    <property type="match status" value="1"/>
</dbReference>
<dbReference type="Gene3D" id="1.10.8.60">
    <property type="match status" value="1"/>
</dbReference>
<dbReference type="InterPro" id="IPR004605">
    <property type="entry name" value="DNA_helicase_Holl-junc_RuvB"/>
</dbReference>
<feature type="binding site" evidence="6">
    <location>
        <position position="578"/>
    </location>
    <ligand>
        <name>Mg(2+)</name>
        <dbReference type="ChEBI" id="CHEBI:18420"/>
    </ligand>
</feature>
<dbReference type="GO" id="GO:0006310">
    <property type="term" value="P:DNA recombination"/>
    <property type="evidence" value="ECO:0007669"/>
    <property type="project" value="UniProtKB-UniRule"/>
</dbReference>
<dbReference type="InterPro" id="IPR027434">
    <property type="entry name" value="Homing_endonucl"/>
</dbReference>
<protein>
    <recommendedName>
        <fullName evidence="6">Holliday junction branch migration complex subunit RuvB</fullName>
        <ecNumber evidence="6">3.6.4.-</ecNumber>
    </recommendedName>
</protein>
<dbReference type="HAMAP" id="MF_00016">
    <property type="entry name" value="DNA_HJ_migration_RuvB"/>
    <property type="match status" value="1"/>
</dbReference>
<keyword evidence="6" id="KW-0233">DNA recombination</keyword>
<gene>
    <name evidence="6" type="primary">ruvB</name>
    <name evidence="8" type="ORF">HGMM_F08F07C02</name>
</gene>
<keyword evidence="6" id="KW-0234">DNA repair</keyword>
<dbReference type="SUPFAM" id="SSF55608">
    <property type="entry name" value="Homing endonucleases"/>
    <property type="match status" value="1"/>
</dbReference>
<evidence type="ECO:0000313" key="8">
    <source>
        <dbReference type="EMBL" id="BAL53743.1"/>
    </source>
</evidence>
<keyword evidence="5 6" id="KW-0238">DNA-binding</keyword>
<evidence type="ECO:0000256" key="3">
    <source>
        <dbReference type="ARBA" id="ARBA00022840"/>
    </source>
</evidence>
<dbReference type="GO" id="GO:0006281">
    <property type="term" value="P:DNA repair"/>
    <property type="evidence" value="ECO:0007669"/>
    <property type="project" value="UniProtKB-UniRule"/>
</dbReference>
<dbReference type="NCBIfam" id="TIGR01445">
    <property type="entry name" value="intein_Nterm"/>
    <property type="match status" value="1"/>
</dbReference>
<dbReference type="InterPro" id="IPR004860">
    <property type="entry name" value="LAGLIDADG_dom"/>
</dbReference>
<feature type="binding site" evidence="6">
    <location>
        <position position="578"/>
    </location>
    <ligand>
        <name>ATP</name>
        <dbReference type="ChEBI" id="CHEBI:30616"/>
    </ligand>
</feature>
<feature type="binding site" evidence="6">
    <location>
        <position position="827"/>
    </location>
    <ligand>
        <name>DNA</name>
        <dbReference type="ChEBI" id="CHEBI:16991"/>
    </ligand>
</feature>
<dbReference type="SMART" id="SM00306">
    <property type="entry name" value="HintN"/>
    <property type="match status" value="1"/>
</dbReference>
<dbReference type="Pfam" id="PF05491">
    <property type="entry name" value="WHD_RuvB"/>
    <property type="match status" value="1"/>
</dbReference>
<comment type="caution">
    <text evidence="6">Lacks conserved residue(s) required for the propagation of feature annotation.</text>
</comment>
<feature type="domain" description="DOD-type homing endonuclease" evidence="7">
    <location>
        <begin position="281"/>
        <end position="416"/>
    </location>
</feature>
<feature type="region of interest" description="Small ATPAse domain (RuvB-S)" evidence="6">
    <location>
        <begin position="694"/>
        <end position="764"/>
    </location>
</feature>
<dbReference type="InterPro" id="IPR030934">
    <property type="entry name" value="Intein_C"/>
</dbReference>
<comment type="catalytic activity">
    <reaction evidence="6">
        <text>ATP + H2O = ADP + phosphate + H(+)</text>
        <dbReference type="Rhea" id="RHEA:13065"/>
        <dbReference type="ChEBI" id="CHEBI:15377"/>
        <dbReference type="ChEBI" id="CHEBI:15378"/>
        <dbReference type="ChEBI" id="CHEBI:30616"/>
        <dbReference type="ChEBI" id="CHEBI:43474"/>
        <dbReference type="ChEBI" id="CHEBI:456216"/>
    </reaction>
</comment>
<evidence type="ECO:0000256" key="5">
    <source>
        <dbReference type="ARBA" id="ARBA00023125"/>
    </source>
</evidence>
<dbReference type="GO" id="GO:0000400">
    <property type="term" value="F:four-way junction DNA binding"/>
    <property type="evidence" value="ECO:0007669"/>
    <property type="project" value="UniProtKB-UniRule"/>
</dbReference>
<evidence type="ECO:0000259" key="7">
    <source>
        <dbReference type="PROSITE" id="PS50819"/>
    </source>
</evidence>
<comment type="similarity">
    <text evidence="6">Belongs to the RuvB family.</text>
</comment>
<dbReference type="PRINTS" id="PR00379">
    <property type="entry name" value="INTEIN"/>
</dbReference>
<evidence type="ECO:0000256" key="6">
    <source>
        <dbReference type="HAMAP-Rule" id="MF_00016"/>
    </source>
</evidence>
<dbReference type="GO" id="GO:0004519">
    <property type="term" value="F:endonuclease activity"/>
    <property type="evidence" value="ECO:0007669"/>
    <property type="project" value="InterPro"/>
</dbReference>
<keyword evidence="4" id="KW-0651">Protein splicing</keyword>
<dbReference type="Gene3D" id="3.10.28.10">
    <property type="entry name" value="Homing endonucleases"/>
    <property type="match status" value="1"/>
</dbReference>
<name>H5SC57_9BACT</name>
<evidence type="ECO:0000256" key="2">
    <source>
        <dbReference type="ARBA" id="ARBA00022813"/>
    </source>
</evidence>
<dbReference type="AlphaFoldDB" id="H5SC57"/>
<accession>H5SC57</accession>
<dbReference type="CDD" id="cd00009">
    <property type="entry name" value="AAA"/>
    <property type="match status" value="1"/>
</dbReference>
<dbReference type="Gene3D" id="1.10.10.10">
    <property type="entry name" value="Winged helix-like DNA-binding domain superfamily/Winged helix DNA-binding domain"/>
    <property type="match status" value="1"/>
</dbReference>
<dbReference type="InterPro" id="IPR008823">
    <property type="entry name" value="RuvB_wg_C"/>
</dbReference>
<dbReference type="GO" id="GO:0016539">
    <property type="term" value="P:intein-mediated protein splicing"/>
    <property type="evidence" value="ECO:0007669"/>
    <property type="project" value="InterPro"/>
</dbReference>
<keyword evidence="3 6" id="KW-0067">ATP-binding</keyword>
<dbReference type="GO" id="GO:0009378">
    <property type="term" value="F:four-way junction helicase activity"/>
    <property type="evidence" value="ECO:0007669"/>
    <property type="project" value="InterPro"/>
</dbReference>
<evidence type="ECO:0000256" key="4">
    <source>
        <dbReference type="ARBA" id="ARBA00023000"/>
    </source>
</evidence>
<dbReference type="InterPro" id="IPR003586">
    <property type="entry name" value="Hint_dom_C"/>
</dbReference>
<dbReference type="GO" id="GO:0005737">
    <property type="term" value="C:cytoplasm"/>
    <property type="evidence" value="ECO:0007669"/>
    <property type="project" value="UniProtKB-SubCell"/>
</dbReference>
<dbReference type="InterPro" id="IPR004042">
    <property type="entry name" value="Intein_endonuc_central"/>
</dbReference>
<keyword evidence="1 6" id="KW-0547">Nucleotide-binding</keyword>
<feature type="binding site" evidence="6">
    <location>
        <position position="579"/>
    </location>
    <ligand>
        <name>ATP</name>
        <dbReference type="ChEBI" id="CHEBI:30616"/>
    </ligand>
</feature>
<dbReference type="GO" id="GO:0048476">
    <property type="term" value="C:Holliday junction resolvase complex"/>
    <property type="evidence" value="ECO:0007669"/>
    <property type="project" value="UniProtKB-UniRule"/>
</dbReference>
<feature type="binding site" evidence="6">
    <location>
        <position position="683"/>
    </location>
    <ligand>
        <name>ATP</name>
        <dbReference type="ChEBI" id="CHEBI:30616"/>
    </ligand>
</feature>
<dbReference type="PROSITE" id="PS50818">
    <property type="entry name" value="INTEIN_C_TER"/>
    <property type="match status" value="1"/>
</dbReference>
<keyword evidence="6" id="KW-0227">DNA damage</keyword>
<feature type="binding site" evidence="6">
    <location>
        <position position="693"/>
    </location>
    <ligand>
        <name>ATP</name>
        <dbReference type="ChEBI" id="CHEBI:30616"/>
    </ligand>
</feature>
<keyword evidence="6" id="KW-0378">Hydrolase</keyword>
<dbReference type="NCBIfam" id="TIGR00635">
    <property type="entry name" value="ruvB"/>
    <property type="match status" value="1"/>
</dbReference>
<dbReference type="PROSITE" id="PS50817">
    <property type="entry name" value="INTEIN_N_TER"/>
    <property type="match status" value="1"/>
</dbReference>
<evidence type="ECO:0000256" key="1">
    <source>
        <dbReference type="ARBA" id="ARBA00022741"/>
    </source>
</evidence>
<dbReference type="EC" id="3.6.4.-" evidence="6"/>
<dbReference type="SUPFAM" id="SSF51294">
    <property type="entry name" value="Hedgehog/intein (Hint) domain"/>
    <property type="match status" value="1"/>
</dbReference>
<feature type="region of interest" description="Head domain (RuvB-H)" evidence="6">
    <location>
        <begin position="767"/>
        <end position="850"/>
    </location>
</feature>
<dbReference type="GO" id="GO:0016887">
    <property type="term" value="F:ATP hydrolysis activity"/>
    <property type="evidence" value="ECO:0007669"/>
    <property type="project" value="RHEA"/>
</dbReference>
<feature type="binding site" evidence="6">
    <location>
        <begin position="640"/>
        <end position="642"/>
    </location>
    <ligand>
        <name>ATP</name>
        <dbReference type="ChEBI" id="CHEBI:30616"/>
    </ligand>
</feature>
<dbReference type="Pfam" id="PF05496">
    <property type="entry name" value="RuvB_N"/>
    <property type="match status" value="2"/>
</dbReference>
<dbReference type="SUPFAM" id="SSF52540">
    <property type="entry name" value="P-loop containing nucleoside triphosphate hydrolases"/>
    <property type="match status" value="2"/>
</dbReference>
<feature type="binding site" evidence="6">
    <location>
        <position position="822"/>
    </location>
    <ligand>
        <name>DNA</name>
        <dbReference type="ChEBI" id="CHEBI:16991"/>
    </ligand>
</feature>
<dbReference type="InterPro" id="IPR003587">
    <property type="entry name" value="Hint_dom_N"/>
</dbReference>
<dbReference type="InterPro" id="IPR006141">
    <property type="entry name" value="Intein_N"/>
</dbReference>
<dbReference type="PANTHER" id="PTHR42848:SF1">
    <property type="entry name" value="HOLLIDAY JUNCTION BRANCH MIGRATION COMPLEX SUBUNIT RUVB"/>
    <property type="match status" value="1"/>
</dbReference>
<dbReference type="GO" id="GO:0005524">
    <property type="term" value="F:ATP binding"/>
    <property type="evidence" value="ECO:0007669"/>
    <property type="project" value="UniProtKB-UniRule"/>
</dbReference>
<dbReference type="InterPro" id="IPR006142">
    <property type="entry name" value="INTEIN"/>
</dbReference>
<dbReference type="Gene3D" id="2.170.16.10">
    <property type="entry name" value="Hedgehog/Intein (Hint) domain"/>
    <property type="match status" value="2"/>
</dbReference>
<comment type="subcellular location">
    <subcellularLocation>
        <location evidence="6">Cytoplasm</location>
    </subcellularLocation>
</comment>
<dbReference type="NCBIfam" id="NF000868">
    <property type="entry name" value="PRK00080.1"/>
    <property type="match status" value="1"/>
</dbReference>
<dbReference type="InterPro" id="IPR036390">
    <property type="entry name" value="WH_DNA-bd_sf"/>
</dbReference>
<reference evidence="8" key="1">
    <citation type="journal article" date="2005" name="Environ. Microbiol.">
        <title>Genetic and functional properties of uncultivated thermophilic crenarchaeotes from a subsurface gold mine as revealed by analysis of genome fragments.</title>
        <authorList>
            <person name="Nunoura T."/>
            <person name="Hirayama H."/>
            <person name="Takami H."/>
            <person name="Oida H."/>
            <person name="Nishi S."/>
            <person name="Shimamura S."/>
            <person name="Suzuki Y."/>
            <person name="Inagaki F."/>
            <person name="Takai K."/>
            <person name="Nealson K.H."/>
            <person name="Horikoshi K."/>
        </authorList>
    </citation>
    <scope>NUCLEOTIDE SEQUENCE</scope>
</reference>
<dbReference type="InterPro" id="IPR008824">
    <property type="entry name" value="RuvB-like_N"/>
</dbReference>
<comment type="function">
    <text evidence="6">The RuvA-RuvB-RuvC complex processes Holliday junction (HJ) DNA during genetic recombination and DNA repair, while the RuvA-RuvB complex plays an important role in the rescue of blocked DNA replication forks via replication fork reversal (RFR). RuvA specifically binds to HJ cruciform DNA, conferring on it an open structure. The RuvB hexamer acts as an ATP-dependent pump, pulling dsDNA into and through the RuvAB complex. RuvB forms 2 homohexamers on either side of HJ DNA bound by 1 or 2 RuvA tetramers; 4 subunits per hexamer contact DNA at a time. Coordinated motions by a converter formed by DNA-disengaged RuvB subunits stimulates ATP hydrolysis and nucleotide exchange. Immobilization of the converter enables RuvB to convert the ATP-contained energy into a lever motion, pulling 2 nucleotides of DNA out of the RuvA tetramer per ATP hydrolyzed, thus driving DNA branch migration. The RuvB motors rotate together with the DNA substrate, which together with the progressing nucleotide cycle form the mechanistic basis for DNA recombination by continuous HJ branch migration. Branch migration allows RuvC to scan DNA until it finds its consensus sequence, where it cleaves and resolves cruciform DNA.</text>
</comment>
<comment type="domain">
    <text evidence="6">Has 3 domains, the large (RuvB-L) and small ATPase (RuvB-S) domains and the C-terminal head (RuvB-H) domain. The head domain binds DNA, while the ATPase domains jointly bind ATP, ADP or are empty depending on the state of the subunit in the translocation cycle. During a single DNA translocation step the structure of each domain remains the same, but their relative positions change.</text>
</comment>
<dbReference type="PROSITE" id="PS50819">
    <property type="entry name" value="INTEIN_ENDONUCLEASE"/>
    <property type="match status" value="1"/>
</dbReference>
<keyword evidence="6" id="KW-0963">Cytoplasm</keyword>
<dbReference type="NCBIfam" id="TIGR01443">
    <property type="entry name" value="intein_Cterm"/>
    <property type="match status" value="1"/>
</dbReference>
<dbReference type="Gene3D" id="3.40.50.300">
    <property type="entry name" value="P-loop containing nucleotide triphosphate hydrolases"/>
    <property type="match status" value="2"/>
</dbReference>
<dbReference type="InterPro" id="IPR036388">
    <property type="entry name" value="WH-like_DNA-bd_sf"/>
</dbReference>
<keyword evidence="2" id="KW-0068">Autocatalytic cleavage</keyword>
<feature type="binding site" evidence="6">
    <location>
        <position position="730"/>
    </location>
    <ligand>
        <name>ATP</name>
        <dbReference type="ChEBI" id="CHEBI:30616"/>
    </ligand>
</feature>
<sequence length="850" mass="95773">MPREAILRGDELEEDQTTLSLRPQRLSDFIGQTQIKEQLQLYMEAARARGDVLDHILLHGPPGLGKCITPDSFILTAEGWREFRELIPPDMPSDSYKLYGGYIYGLQGLELASHIYASGKRRTIRVRTQSGFELEGTPNHRVIVATPQGPQWKQLAELTPQDYVAIRRGLNIWGPQQSIVFSPVYESNAIRQARVEERVRRAYAHLWQHLGRAPSGAELRAACSTRHYAPVIPTAKRLGLPLSTRHGIVTGWQPELALRATTCPKDIPRYPRVLDPDLAYLMGVIVGDGHFEQRGNSPSCRITTSEPEIFHEVARICAEKFGRHLRWSSYAGRAPFTRLSQTIGHFLLEAGMHMGRAEAKEVPTAVLRSPAEVIAGFLQGLFDADGHAWADGYIEWTTKSLKLARQVQLLLANFGIIAHRHIKWVQGESYQVLFIGGQDAERFFDQIGFRLRRKQERCAALRSRPRGPTRSDRVPFAHVLLDQLLEKTRPHPRALHKIFQHVKSGDRLLSRATVRKYLSLLPSKITKEPELQILETLLDPTIYWDRVASVEPSEAEVYDLCVPGSHAFIANGFINHNTTLALIIAAEMGVNIKISSGPAIERPGDLAALVTNLNPGDVLFIDEIHRLRRNVEELLYPAMEDFKLDLIIGEGPHAQSLRLDLPKFTLIGATTRTGLLTNPLRDRFEVVFHLDFYDESELTEIVRRGASILGIKITDEAAQEIARRARGTPRVANRLLKRVRDFAQVKRKPVIDREIAREALAMLQIDEEGLDELDRKILRTIIEKFDGGPVGLETLSAALSEEKDTLSEVYEPYLLKKGFIQRTPQGRVATERAYRHLGIASSIAREAPLL</sequence>
<dbReference type="SMART" id="SM00305">
    <property type="entry name" value="HintC"/>
    <property type="match status" value="1"/>
</dbReference>
<dbReference type="PANTHER" id="PTHR42848">
    <property type="match status" value="1"/>
</dbReference>